<dbReference type="Gene3D" id="3.30.420.10">
    <property type="entry name" value="Ribonuclease H-like superfamily/Ribonuclease H"/>
    <property type="match status" value="1"/>
</dbReference>
<sequence length="1770" mass="201052">MATRSGKGYQRTTSLPDAISKETPQPKNKTKANSCTAKFEKLSTRSSRTSEKLKLERQLAIQKVELEFKERELELKLEKLKIQKEMEKTKALLDVVEESVRLESDEDEVDQVITPNILSDMPEDAPNDNVVRFLETMPQSAAEAEDKEEKGTLRELVNSFRLPRIHVEKFKGDPLKYPVWLSTFDNLIASRVSTPSEKLNLLSQHLEGEPLTMIKGYLLLQDKATYDKARAKQQYWYGGDAVISRAFLGKLESWPKINGKDSAGLKGFSNFLDEIRAAKESKRDLGVLDYPQENYKMVAKLPLHIESKWRTFIMKYQNNKGHFPPFEEFAQFIAERAQEANIPMFDCHRKAATPYQQKSPPSKKACATIQPKPAICDLCKGDHESVTCKKFMDATLDQRVKWVQNWRLCFGCLKPGHRSKFCKNRLRCSSCEKRHPAELHRDELPNTAEEESQSKEVASACGNSDGLCTMAIIPVIVKSLKNGRAVQTYAFLDPGSSMSFCTDQLKQQLGVGGRRARIPIETMAAPYILETSIVSNLAISNLEGGRYIELPNVYTKKCLPVTKEHVPTQEDVDAWDHLRGKVLLKQIDADIGLMIGNAVADAYTPLEIVTGPRGTPFAQRSILGWIPWSIVRPGPAPNTHTVNRVESKAIEDHSQLTQLVQKATRIDFPESKGTEQFGMSVADKKFVKIVEEGTKLVGGHYVIPLPWADPNSVLPNNKGQAMKRFQMLERRFQSNQELKVKYVEFMKQMYDRGYMEEVDGATPVAREWYLPHHPVISDKKPGKVRVVFYCGAKQAGVSLNDLLLQGPDITNSLVGVLLRFREEKVAVTADIEGMFLQVVVPQEDRDALRFVWRNEEEEELKIYRMTRHLFGAISSSAIANKALQKTGEDHGHKYSPDVQKAIQDSFYVDDCLATACNNSEAISLTKGLTELCAQGGFRLTKWMSNSKEVLASIPYDDHAPELKSLDLNQQDMPISRALGVQWSPQTDTLNFEVMLVQKEATRRGLLSVVSSLFDPLGFVSPFVLPAKMLLQDICRKGLGWDEPIDDASLQTWQRWLSELGRLNEWSIKRCMKCDLKAEVVDRQLHVFSDASDKGYGMCAYLRQEDKEGNLQVSLVFARSRVAPIKYVSVPRLELTAAVMAARLSSMILLELEVGRTFYWCDSQTVLRYIRNDTRRFKAFVANRVSVILDLTDVDQWHYVSTHDNPADEASRGQLIDDFLTNKRWIHGPRFLYQSGSDWGTLTFPTGLNDDDPEVKRVCTMTLGSDHACFIDDLIVRYSSFSKLKRVVGMIIRFIRKVRKVQSKFPAKPVDCHVTVEDLKAADTLILSHEQRKYLQAELRVLKSGSENEVSSVMRKSSLRTLDPMLREGLIVVGGRLRRADLPEESKHQTIIPKCSAVARLIILDIHKSLGHMGKSAILSKLWEKYWIVGASTIIRSVMSQCITCRKYHAKRSEQKMAALPMERVTGDKPPFNNTGMDMFGPFEIKRGRSMVKRYSLIFTCLATRAIHLEILHSADTDSCLNALRRFLCRRGAVSTIQSDNGSNFVGSESTLREALRAWNDSDIPAWLAQRGITWKFNPPAASHFGSVWESMIRVVSKVMNGVLKEQSIRIDDEGLAMLMCEIENKVNQRPLTTISTHPKDIRPLTPNMLLTMRNSSMMPPGVFDKKDIYVRRRWRQVQYLADLFWGRWHKEYLPLMQKRQKWFFPKRSMQIGDIVLVIDETLPRNSWLLGPVLETRVDSKGHVRSCSIKTEHSTLERPIHKLCLLLESEG</sequence>
<feature type="compositionally biased region" description="Basic and acidic residues" evidence="2">
    <location>
        <begin position="38"/>
        <end position="51"/>
    </location>
</feature>
<dbReference type="Proteomes" id="UP001152320">
    <property type="component" value="Chromosome 6"/>
</dbReference>
<feature type="compositionally biased region" description="Polar residues" evidence="2">
    <location>
        <begin position="22"/>
        <end position="36"/>
    </location>
</feature>
<dbReference type="EMBL" id="JAIZAY010000006">
    <property type="protein sequence ID" value="KAJ8040223.1"/>
    <property type="molecule type" value="Genomic_DNA"/>
</dbReference>
<reference evidence="4" key="1">
    <citation type="submission" date="2021-10" db="EMBL/GenBank/DDBJ databases">
        <title>Tropical sea cucumber genome reveals ecological adaptation and Cuvierian tubules defense mechanism.</title>
        <authorList>
            <person name="Chen T."/>
        </authorList>
    </citation>
    <scope>NUCLEOTIDE SEQUENCE</scope>
    <source>
        <strain evidence="4">Nanhai2018</strain>
        <tissue evidence="4">Muscle</tissue>
    </source>
</reference>
<dbReference type="GO" id="GO:0015074">
    <property type="term" value="P:DNA integration"/>
    <property type="evidence" value="ECO:0007669"/>
    <property type="project" value="InterPro"/>
</dbReference>
<dbReference type="Pfam" id="PF05380">
    <property type="entry name" value="Peptidase_A17"/>
    <property type="match status" value="1"/>
</dbReference>
<dbReference type="CDD" id="cd01644">
    <property type="entry name" value="RT_pepA17"/>
    <property type="match status" value="1"/>
</dbReference>
<proteinExistence type="predicted"/>
<organism evidence="4 5">
    <name type="scientific">Holothuria leucospilota</name>
    <name type="common">Black long sea cucumber</name>
    <name type="synonym">Mertensiothuria leucospilota</name>
    <dbReference type="NCBI Taxonomy" id="206669"/>
    <lineage>
        <taxon>Eukaryota</taxon>
        <taxon>Metazoa</taxon>
        <taxon>Echinodermata</taxon>
        <taxon>Eleutherozoa</taxon>
        <taxon>Echinozoa</taxon>
        <taxon>Holothuroidea</taxon>
        <taxon>Aspidochirotacea</taxon>
        <taxon>Aspidochirotida</taxon>
        <taxon>Holothuriidae</taxon>
        <taxon>Holothuria</taxon>
    </lineage>
</organism>
<dbReference type="InterPro" id="IPR012337">
    <property type="entry name" value="RNaseH-like_sf"/>
</dbReference>
<gene>
    <name evidence="4" type="ORF">HOLleu_14453</name>
</gene>
<comment type="caution">
    <text evidence="4">The sequence shown here is derived from an EMBL/GenBank/DDBJ whole genome shotgun (WGS) entry which is preliminary data.</text>
</comment>
<dbReference type="InterPro" id="IPR043502">
    <property type="entry name" value="DNA/RNA_pol_sf"/>
</dbReference>
<dbReference type="InterPro" id="IPR008042">
    <property type="entry name" value="Retrotrans_Pao"/>
</dbReference>
<dbReference type="SUPFAM" id="SSF56672">
    <property type="entry name" value="DNA/RNA polymerases"/>
    <property type="match status" value="1"/>
</dbReference>
<evidence type="ECO:0000259" key="3">
    <source>
        <dbReference type="PROSITE" id="PS50994"/>
    </source>
</evidence>
<dbReference type="PANTHER" id="PTHR47331">
    <property type="entry name" value="PHD-TYPE DOMAIN-CONTAINING PROTEIN"/>
    <property type="match status" value="1"/>
</dbReference>
<evidence type="ECO:0000256" key="2">
    <source>
        <dbReference type="SAM" id="MobiDB-lite"/>
    </source>
</evidence>
<keyword evidence="5" id="KW-1185">Reference proteome</keyword>
<protein>
    <recommendedName>
        <fullName evidence="3">Integrase catalytic domain-containing protein</fullName>
    </recommendedName>
</protein>
<dbReference type="Pfam" id="PF18701">
    <property type="entry name" value="DUF5641"/>
    <property type="match status" value="1"/>
</dbReference>
<dbReference type="InterPro" id="IPR001584">
    <property type="entry name" value="Integrase_cat-core"/>
</dbReference>
<dbReference type="InterPro" id="IPR041588">
    <property type="entry name" value="Integrase_H2C2"/>
</dbReference>
<evidence type="ECO:0000313" key="4">
    <source>
        <dbReference type="EMBL" id="KAJ8040223.1"/>
    </source>
</evidence>
<evidence type="ECO:0000313" key="5">
    <source>
        <dbReference type="Proteomes" id="UP001152320"/>
    </source>
</evidence>
<dbReference type="Pfam" id="PF17921">
    <property type="entry name" value="Integrase_H2C2"/>
    <property type="match status" value="1"/>
</dbReference>
<dbReference type="OrthoDB" id="10054042at2759"/>
<dbReference type="GO" id="GO:0003676">
    <property type="term" value="F:nucleic acid binding"/>
    <property type="evidence" value="ECO:0007669"/>
    <property type="project" value="InterPro"/>
</dbReference>
<feature type="domain" description="Integrase catalytic" evidence="3">
    <location>
        <begin position="1465"/>
        <end position="1654"/>
    </location>
</feature>
<name>A0A9Q1C8L8_HOLLE</name>
<feature type="region of interest" description="Disordered" evidence="2">
    <location>
        <begin position="1"/>
        <end position="51"/>
    </location>
</feature>
<dbReference type="SUPFAM" id="SSF53098">
    <property type="entry name" value="Ribonuclease H-like"/>
    <property type="match status" value="1"/>
</dbReference>
<dbReference type="InterPro" id="IPR036397">
    <property type="entry name" value="RNaseH_sf"/>
</dbReference>
<accession>A0A9Q1C8L8</accession>
<keyword evidence="1" id="KW-0175">Coiled coil</keyword>
<dbReference type="PROSITE" id="PS50994">
    <property type="entry name" value="INTEGRASE"/>
    <property type="match status" value="1"/>
</dbReference>
<dbReference type="InterPro" id="IPR040676">
    <property type="entry name" value="DUF5641"/>
</dbReference>
<evidence type="ECO:0000256" key="1">
    <source>
        <dbReference type="SAM" id="Coils"/>
    </source>
</evidence>
<dbReference type="PANTHER" id="PTHR47331:SF1">
    <property type="entry name" value="GAG-LIKE PROTEIN"/>
    <property type="match status" value="1"/>
</dbReference>
<dbReference type="Pfam" id="PF00665">
    <property type="entry name" value="rve"/>
    <property type="match status" value="1"/>
</dbReference>
<feature type="coiled-coil region" evidence="1">
    <location>
        <begin position="52"/>
        <end position="90"/>
    </location>
</feature>